<organism evidence="2 3">
    <name type="scientific">Phytophthora fragariae</name>
    <dbReference type="NCBI Taxonomy" id="53985"/>
    <lineage>
        <taxon>Eukaryota</taxon>
        <taxon>Sar</taxon>
        <taxon>Stramenopiles</taxon>
        <taxon>Oomycota</taxon>
        <taxon>Peronosporomycetes</taxon>
        <taxon>Peronosporales</taxon>
        <taxon>Peronosporaceae</taxon>
        <taxon>Phytophthora</taxon>
    </lineage>
</organism>
<dbReference type="Proteomes" id="UP000486351">
    <property type="component" value="Unassembled WGS sequence"/>
</dbReference>
<feature type="compositionally biased region" description="Acidic residues" evidence="1">
    <location>
        <begin position="109"/>
        <end position="119"/>
    </location>
</feature>
<name>A0A6G0RNW2_9STRA</name>
<gene>
    <name evidence="2" type="ORF">PF008_g12148</name>
</gene>
<feature type="compositionally biased region" description="Polar residues" evidence="1">
    <location>
        <begin position="93"/>
        <end position="105"/>
    </location>
</feature>
<feature type="region of interest" description="Disordered" evidence="1">
    <location>
        <begin position="85"/>
        <end position="119"/>
    </location>
</feature>
<feature type="compositionally biased region" description="Basic residues" evidence="1">
    <location>
        <begin position="400"/>
        <end position="413"/>
    </location>
</feature>
<reference evidence="2 3" key="1">
    <citation type="submission" date="2018-09" db="EMBL/GenBank/DDBJ databases">
        <title>Genomic investigation of the strawberry pathogen Phytophthora fragariae indicates pathogenicity is determined by transcriptional variation in three key races.</title>
        <authorList>
            <person name="Adams T.M."/>
            <person name="Armitage A.D."/>
            <person name="Sobczyk M.K."/>
            <person name="Bates H.J."/>
            <person name="Dunwell J.M."/>
            <person name="Nellist C.F."/>
            <person name="Harrison R.J."/>
        </authorList>
    </citation>
    <scope>NUCLEOTIDE SEQUENCE [LARGE SCALE GENOMIC DNA]</scope>
    <source>
        <strain evidence="2 3">NOV-77</strain>
    </source>
</reference>
<comment type="caution">
    <text evidence="2">The sequence shown here is derived from an EMBL/GenBank/DDBJ whole genome shotgun (WGS) entry which is preliminary data.</text>
</comment>
<feature type="region of interest" description="Disordered" evidence="1">
    <location>
        <begin position="393"/>
        <end position="418"/>
    </location>
</feature>
<feature type="compositionally biased region" description="Polar residues" evidence="1">
    <location>
        <begin position="565"/>
        <end position="589"/>
    </location>
</feature>
<dbReference type="EMBL" id="QXFY01000673">
    <property type="protein sequence ID" value="KAE9338265.1"/>
    <property type="molecule type" value="Genomic_DNA"/>
</dbReference>
<evidence type="ECO:0000256" key="1">
    <source>
        <dbReference type="SAM" id="MobiDB-lite"/>
    </source>
</evidence>
<protein>
    <submittedName>
        <fullName evidence="2">Uncharacterized protein</fullName>
    </submittedName>
</protein>
<proteinExistence type="predicted"/>
<evidence type="ECO:0000313" key="2">
    <source>
        <dbReference type="EMBL" id="KAE9338265.1"/>
    </source>
</evidence>
<sequence length="649" mass="74124">MYRYSTAKTMEEQDQGACDQVIALKQFLQGMLLADQENIFEPALPAPGKGVIRNDRLLELMGVPRSEASSSAGCSAYSLDDGQTAPIAPLSIRSPQPHQQNNSCLQGYDCDEDPEDAVNDTDRVDTKEFASDEDYDVEDSPCQEDYFSRKHMNKTSEELLRRSATFEPDFQTRMKQFLIKNQQKRERIRQSLAVEEEPTIVPMPRINQRSKSIPRSVSHLMAWNHEKESKLSRMRDAESAKQEAVCVGKPSISRRSVVMFSKRQDDVALCKVEDRLHLLGLIYQYQQEERKQADERQATSNIQPQLAPHSANAQRRRRFSVHERLYQLSKRSTAKGNNDRYVSSPAAQRRRGRGTNRESIAHTVQRLHGLSNQYQQKQLRRSEERQRYFENLRSTPKMSARSRKLAAKKKKNPAPKSPLRCGCCGGREDKEGKCGCTVEPRVNQKHAADIYERQLRWKIANDTRHRQEKQLQETLAMTECTFRNPYYQKAWNTIGDPVTRLDRQDGGKDDSAAFFKRSMVWAAKRDREVAREKKVVQERQLEECTFKPRLTARAPKYLADKRRVSNQQQDEVSATPSSSSQFLDCSTDSSPERCDSVAEELLARLYSALDLQALAGELSPEHNSIGSDANGAHGFPKYTFTDLGAFAGR</sequence>
<feature type="region of interest" description="Disordered" evidence="1">
    <location>
        <begin position="292"/>
        <end position="357"/>
    </location>
</feature>
<feature type="region of interest" description="Disordered" evidence="1">
    <location>
        <begin position="562"/>
        <end position="590"/>
    </location>
</feature>
<dbReference type="AlphaFoldDB" id="A0A6G0RNW2"/>
<accession>A0A6G0RNW2</accession>
<evidence type="ECO:0000313" key="3">
    <source>
        <dbReference type="Proteomes" id="UP000486351"/>
    </source>
</evidence>